<sequence length="695" mass="77851">MRGCSYSVAVTVPVQHRPSSLVRSIRAAQVAALSTMVMMTIAFIGGCKTAERQNPGPLPVEVIEEPSSRIPLKAFASLPQVQSMALSPSGTSLALLQNIEDHTYLVTTTHDGKARRKLFESDNKKFSIRWFDWVNDERLIIGVVVADVTYGLEGPFRWTQTRLLAVNRDGSELKTDLVIPSDDIRGLSRDHVPQLQDRIIGKIPGDNRSVLIALDLAHQTYPDVYKLDVYTGRRELIERSTHGIRDWMADRQGGVRLGTAVEGTIVHILVKPVGQDRWQTLRKYDALREPDMTPLGFDEDPNRLFVAQPLDGRTAVYSIDISEPHAPPILRASHATYDIEGDLIYSSWLKHVVGVRSRLDESASIYWNPMAKELQRRVDLALPGRINEIQGSSRNGRRHIVVSSHATQPPQWYLYDEDLNQLILMVDGYPKLISNELVKPMPVTLKARDGTVLHGYVTRPAHAQQPGPLILLPHGGPASRDVLDFDYWTQFLASRGWAVLKVNFRGSSGYGGDFLQAGFKRWGLEMQDDLTDAAQYAIDQGIADPERICIVGGSYGGYAALMGVVKTPQLFRCAVSFAGVSDLRALLKEKRRFLGYELGSERQLGAWWSDRDRLKATSPVNHADKIRTPLLIVHGAEDRTVSVEQSRAMVDALKDAGFTRMQYVELPDGDHHLSRQDDRLTFFRAMERFLAAYLD</sequence>
<dbReference type="GO" id="GO:0006508">
    <property type="term" value="P:proteolysis"/>
    <property type="evidence" value="ECO:0007669"/>
    <property type="project" value="InterPro"/>
</dbReference>
<dbReference type="KEGG" id="nde:NIDE2169"/>
<dbReference type="Gene3D" id="3.40.50.1820">
    <property type="entry name" value="alpha/beta hydrolase"/>
    <property type="match status" value="1"/>
</dbReference>
<feature type="domain" description="Peptidase S9 prolyl oligopeptidase catalytic" evidence="2">
    <location>
        <begin position="485"/>
        <end position="694"/>
    </location>
</feature>
<dbReference type="MEROPS" id="S09.A77"/>
<dbReference type="GO" id="GO:0004252">
    <property type="term" value="F:serine-type endopeptidase activity"/>
    <property type="evidence" value="ECO:0007669"/>
    <property type="project" value="TreeGrafter"/>
</dbReference>
<evidence type="ECO:0000313" key="3">
    <source>
        <dbReference type="EMBL" id="CBK41889.1"/>
    </source>
</evidence>
<accession>D8PF80</accession>
<dbReference type="PANTHER" id="PTHR42776">
    <property type="entry name" value="SERINE PEPTIDASE S9 FAMILY MEMBER"/>
    <property type="match status" value="1"/>
</dbReference>
<dbReference type="SUPFAM" id="SSF53474">
    <property type="entry name" value="alpha/beta-Hydrolases"/>
    <property type="match status" value="1"/>
</dbReference>
<evidence type="ECO:0000256" key="1">
    <source>
        <dbReference type="ARBA" id="ARBA00022801"/>
    </source>
</evidence>
<gene>
    <name evidence="3" type="ORF">NIDE2169</name>
</gene>
<dbReference type="Pfam" id="PF00326">
    <property type="entry name" value="Peptidase_S9"/>
    <property type="match status" value="1"/>
</dbReference>
<name>D8PF80_9BACT</name>
<organism evidence="3 4">
    <name type="scientific">Nitrospira defluvii</name>
    <dbReference type="NCBI Taxonomy" id="330214"/>
    <lineage>
        <taxon>Bacteria</taxon>
        <taxon>Pseudomonadati</taxon>
        <taxon>Nitrospirota</taxon>
        <taxon>Nitrospiria</taxon>
        <taxon>Nitrospirales</taxon>
        <taxon>Nitrospiraceae</taxon>
        <taxon>Nitrospira</taxon>
    </lineage>
</organism>
<reference evidence="3 4" key="1">
    <citation type="journal article" date="2010" name="Proc. Natl. Acad. Sci. U.S.A.">
        <title>A Nitrospira metagenome illuminates the physiology and evolution of globally important nitrite-oxidizing bacteria.</title>
        <authorList>
            <person name="Lucker S."/>
            <person name="Wagner M."/>
            <person name="Maixner F."/>
            <person name="Pelletier E."/>
            <person name="Koch H."/>
            <person name="Vacherie B."/>
            <person name="Rattei T."/>
            <person name="Sinninghe Damste J."/>
            <person name="Spieck E."/>
            <person name="Le Paslier D."/>
            <person name="Daims H."/>
        </authorList>
    </citation>
    <scope>NUCLEOTIDE SEQUENCE [LARGE SCALE GENOMIC DNA]</scope>
</reference>
<evidence type="ECO:0000313" key="4">
    <source>
        <dbReference type="Proteomes" id="UP000001660"/>
    </source>
</evidence>
<dbReference type="AlphaFoldDB" id="D8PF80"/>
<dbReference type="eggNOG" id="COG1506">
    <property type="taxonomic scope" value="Bacteria"/>
</dbReference>
<dbReference type="SUPFAM" id="SSF82171">
    <property type="entry name" value="DPP6 N-terminal domain-like"/>
    <property type="match status" value="1"/>
</dbReference>
<keyword evidence="4" id="KW-1185">Reference proteome</keyword>
<protein>
    <submittedName>
        <fullName evidence="3">Putative Prolyl oligopeptidase</fullName>
        <ecNumber evidence="3">3.4.-.-</ecNumber>
    </submittedName>
</protein>
<keyword evidence="1 3" id="KW-0378">Hydrolase</keyword>
<dbReference type="HOGENOM" id="CLU_008615_3_1_0"/>
<dbReference type="STRING" id="330214.NIDE2169"/>
<dbReference type="EC" id="3.4.-.-" evidence="3"/>
<proteinExistence type="predicted"/>
<dbReference type="InterPro" id="IPR001375">
    <property type="entry name" value="Peptidase_S9_cat"/>
</dbReference>
<evidence type="ECO:0000259" key="2">
    <source>
        <dbReference type="Pfam" id="PF00326"/>
    </source>
</evidence>
<dbReference type="EMBL" id="FP929003">
    <property type="protein sequence ID" value="CBK41889.1"/>
    <property type="molecule type" value="Genomic_DNA"/>
</dbReference>
<dbReference type="PANTHER" id="PTHR42776:SF27">
    <property type="entry name" value="DIPEPTIDYL PEPTIDASE FAMILY MEMBER 6"/>
    <property type="match status" value="1"/>
</dbReference>
<dbReference type="Proteomes" id="UP000001660">
    <property type="component" value="Chromosome"/>
</dbReference>
<dbReference type="InterPro" id="IPR029058">
    <property type="entry name" value="AB_hydrolase_fold"/>
</dbReference>